<dbReference type="HOGENOM" id="CLU_031345_1_0_1"/>
<dbReference type="InParanoid" id="W4KR29"/>
<evidence type="ECO:0000256" key="1">
    <source>
        <dbReference type="ARBA" id="ARBA00004123"/>
    </source>
</evidence>
<dbReference type="PANTHER" id="PTHR12896:SF1">
    <property type="entry name" value="ELONGATOR COMPLEX PROTEIN 4"/>
    <property type="match status" value="1"/>
</dbReference>
<dbReference type="OrthoDB" id="289162at2759"/>
<evidence type="ECO:0000256" key="8">
    <source>
        <dbReference type="ARBA" id="ARBA00023242"/>
    </source>
</evidence>
<dbReference type="GeneID" id="20674997"/>
<dbReference type="Gene3D" id="3.40.50.300">
    <property type="entry name" value="P-loop containing nucleotide triphosphate hydrolases"/>
    <property type="match status" value="1"/>
</dbReference>
<dbReference type="InterPro" id="IPR008728">
    <property type="entry name" value="Elongator_complex_protein_4"/>
</dbReference>
<evidence type="ECO:0000256" key="5">
    <source>
        <dbReference type="ARBA" id="ARBA00020265"/>
    </source>
</evidence>
<feature type="compositionally biased region" description="Basic and acidic residues" evidence="9">
    <location>
        <begin position="476"/>
        <end position="486"/>
    </location>
</feature>
<keyword evidence="7" id="KW-0819">tRNA processing</keyword>
<evidence type="ECO:0000256" key="3">
    <source>
        <dbReference type="ARBA" id="ARBA00005043"/>
    </source>
</evidence>
<dbReference type="UniPathway" id="UPA00988"/>
<feature type="region of interest" description="Disordered" evidence="9">
    <location>
        <begin position="1"/>
        <end position="27"/>
    </location>
</feature>
<evidence type="ECO:0000313" key="10">
    <source>
        <dbReference type="EMBL" id="ETW87850.1"/>
    </source>
</evidence>
<evidence type="ECO:0000256" key="4">
    <source>
        <dbReference type="ARBA" id="ARBA00007573"/>
    </source>
</evidence>
<dbReference type="Proteomes" id="UP000030671">
    <property type="component" value="Unassembled WGS sequence"/>
</dbReference>
<proteinExistence type="inferred from homology"/>
<feature type="region of interest" description="Disordered" evidence="9">
    <location>
        <begin position="412"/>
        <end position="486"/>
    </location>
</feature>
<dbReference type="GO" id="GO:0008023">
    <property type="term" value="C:transcription elongation factor complex"/>
    <property type="evidence" value="ECO:0007669"/>
    <property type="project" value="TreeGrafter"/>
</dbReference>
<dbReference type="Pfam" id="PF05625">
    <property type="entry name" value="PAXNEB"/>
    <property type="match status" value="1"/>
</dbReference>
<reference evidence="10 11" key="1">
    <citation type="journal article" date="2012" name="New Phytol.">
        <title>Insight into trade-off between wood decay and parasitism from the genome of a fungal forest pathogen.</title>
        <authorList>
            <person name="Olson A."/>
            <person name="Aerts A."/>
            <person name="Asiegbu F."/>
            <person name="Belbahri L."/>
            <person name="Bouzid O."/>
            <person name="Broberg A."/>
            <person name="Canback B."/>
            <person name="Coutinho P.M."/>
            <person name="Cullen D."/>
            <person name="Dalman K."/>
            <person name="Deflorio G."/>
            <person name="van Diepen L.T."/>
            <person name="Dunand C."/>
            <person name="Duplessis S."/>
            <person name="Durling M."/>
            <person name="Gonthier P."/>
            <person name="Grimwood J."/>
            <person name="Fossdal C.G."/>
            <person name="Hansson D."/>
            <person name="Henrissat B."/>
            <person name="Hietala A."/>
            <person name="Himmelstrand K."/>
            <person name="Hoffmeister D."/>
            <person name="Hogberg N."/>
            <person name="James T.Y."/>
            <person name="Karlsson M."/>
            <person name="Kohler A."/>
            <person name="Kues U."/>
            <person name="Lee Y.H."/>
            <person name="Lin Y.C."/>
            <person name="Lind M."/>
            <person name="Lindquist E."/>
            <person name="Lombard V."/>
            <person name="Lucas S."/>
            <person name="Lunden K."/>
            <person name="Morin E."/>
            <person name="Murat C."/>
            <person name="Park J."/>
            <person name="Raffaello T."/>
            <person name="Rouze P."/>
            <person name="Salamov A."/>
            <person name="Schmutz J."/>
            <person name="Solheim H."/>
            <person name="Stahlberg J."/>
            <person name="Velez H."/>
            <person name="de Vries R.P."/>
            <person name="Wiebenga A."/>
            <person name="Woodward S."/>
            <person name="Yakovlev I."/>
            <person name="Garbelotto M."/>
            <person name="Martin F."/>
            <person name="Grigoriev I.V."/>
            <person name="Stenlid J."/>
        </authorList>
    </citation>
    <scope>NUCLEOTIDE SEQUENCE [LARGE SCALE GENOMIC DNA]</scope>
    <source>
        <strain evidence="10 11">TC 32-1</strain>
    </source>
</reference>
<protein>
    <recommendedName>
        <fullName evidence="5">Elongator complex protein 4</fullName>
    </recommendedName>
</protein>
<evidence type="ECO:0000256" key="6">
    <source>
        <dbReference type="ARBA" id="ARBA00022490"/>
    </source>
</evidence>
<dbReference type="STRING" id="747525.W4KR29"/>
<evidence type="ECO:0000256" key="2">
    <source>
        <dbReference type="ARBA" id="ARBA00004496"/>
    </source>
</evidence>
<feature type="region of interest" description="Disordered" evidence="9">
    <location>
        <begin position="143"/>
        <end position="166"/>
    </location>
</feature>
<dbReference type="GO" id="GO:0005737">
    <property type="term" value="C:cytoplasm"/>
    <property type="evidence" value="ECO:0007669"/>
    <property type="project" value="UniProtKB-SubCell"/>
</dbReference>
<dbReference type="InterPro" id="IPR027417">
    <property type="entry name" value="P-loop_NTPase"/>
</dbReference>
<keyword evidence="6" id="KW-0963">Cytoplasm</keyword>
<organism evidence="10 11">
    <name type="scientific">Heterobasidion irregulare (strain TC 32-1)</name>
    <dbReference type="NCBI Taxonomy" id="747525"/>
    <lineage>
        <taxon>Eukaryota</taxon>
        <taxon>Fungi</taxon>
        <taxon>Dikarya</taxon>
        <taxon>Basidiomycota</taxon>
        <taxon>Agaricomycotina</taxon>
        <taxon>Agaricomycetes</taxon>
        <taxon>Russulales</taxon>
        <taxon>Bondarzewiaceae</taxon>
        <taxon>Heterobasidion</taxon>
        <taxon>Heterobasidion annosum species complex</taxon>
    </lineage>
</organism>
<dbReference type="FunCoup" id="W4KR29">
    <property type="interactions" value="562"/>
</dbReference>
<name>W4KR29_HETIT</name>
<dbReference type="AlphaFoldDB" id="W4KR29"/>
<feature type="compositionally biased region" description="Low complexity" evidence="9">
    <location>
        <begin position="430"/>
        <end position="442"/>
    </location>
</feature>
<comment type="subcellular location">
    <subcellularLocation>
        <location evidence="2">Cytoplasm</location>
    </subcellularLocation>
    <subcellularLocation>
        <location evidence="1">Nucleus</location>
    </subcellularLocation>
</comment>
<feature type="compositionally biased region" description="Basic and acidic residues" evidence="9">
    <location>
        <begin position="412"/>
        <end position="426"/>
    </location>
</feature>
<dbReference type="KEGG" id="hir:HETIRDRAFT_437936"/>
<keyword evidence="8" id="KW-0539">Nucleus</keyword>
<feature type="compositionally biased region" description="Low complexity" evidence="9">
    <location>
        <begin position="143"/>
        <end position="165"/>
    </location>
</feature>
<comment type="similarity">
    <text evidence="4">Belongs to the ELP4 family.</text>
</comment>
<evidence type="ECO:0000256" key="7">
    <source>
        <dbReference type="ARBA" id="ARBA00022694"/>
    </source>
</evidence>
<evidence type="ECO:0000256" key="9">
    <source>
        <dbReference type="SAM" id="MobiDB-lite"/>
    </source>
</evidence>
<feature type="compositionally biased region" description="Basic residues" evidence="9">
    <location>
        <begin position="466"/>
        <end position="475"/>
    </location>
</feature>
<dbReference type="RefSeq" id="XP_009541707.1">
    <property type="nucleotide sequence ID" value="XM_009543412.1"/>
</dbReference>
<evidence type="ECO:0000313" key="11">
    <source>
        <dbReference type="Proteomes" id="UP000030671"/>
    </source>
</evidence>
<feature type="compositionally biased region" description="Basic and acidic residues" evidence="9">
    <location>
        <begin position="443"/>
        <end position="455"/>
    </location>
</feature>
<dbReference type="EMBL" id="KI925454">
    <property type="protein sequence ID" value="ETW87850.1"/>
    <property type="molecule type" value="Genomic_DNA"/>
</dbReference>
<dbReference type="GO" id="GO:0033588">
    <property type="term" value="C:elongator holoenzyme complex"/>
    <property type="evidence" value="ECO:0007669"/>
    <property type="project" value="InterPro"/>
</dbReference>
<keyword evidence="11" id="KW-1185">Reference proteome</keyword>
<sequence length="486" mass="51391">MSSFKRKAATKQSTLPPGCRISPSSPSTVITSTGIPSLDDILGGGLPLSCSLLVLAPDPHSAYGELVQKYFIAQGLACGQTVCVIDDDAEAFVAECMWTPSASAPFSHAPAQVADDERAEDATGEDAQIKIAWRYERMGKFQTTVGPSSTSTSTSPSSTASNPSSDEFCRTFDLTCRVPRVVLEAAMGASRVRPIPVSVSASDADASERPGTLAGPRIAHLVHTLSALLEASCSPMSPVRICVPALGSPQWGDLEAQDILRFLHSLRALLRRHPSACAAIALPPDISADGWGGPGWVQKLGWLSDASITLAAFTADPALSAMFPAHHGLLHIHGLPAPHTLLPPSDRFSTLRGIALASGASGGGENNLAFKCMRKRLVFETLHLDVEGGVGERRTTPAARAAALDEALVHGHDHDHDHDHRGHAHAEGPAAESQAERAAGARVEVKFEEAKKESEAGEGDQPQGRAKAKAKKKVAFRTDRPDLYDF</sequence>
<dbReference type="CDD" id="cd19494">
    <property type="entry name" value="Elp4"/>
    <property type="match status" value="1"/>
</dbReference>
<gene>
    <name evidence="10" type="ORF">HETIRDRAFT_437936</name>
</gene>
<accession>W4KR29</accession>
<dbReference type="GO" id="GO:0002098">
    <property type="term" value="P:tRNA wobble uridine modification"/>
    <property type="evidence" value="ECO:0007669"/>
    <property type="project" value="InterPro"/>
</dbReference>
<dbReference type="PANTHER" id="PTHR12896">
    <property type="entry name" value="PAX6 NEIGHBOR PROTEIN PAXNEB"/>
    <property type="match status" value="1"/>
</dbReference>
<dbReference type="eggNOG" id="KOG3949">
    <property type="taxonomic scope" value="Eukaryota"/>
</dbReference>
<comment type="pathway">
    <text evidence="3">tRNA modification; 5-methoxycarbonylmethyl-2-thiouridine-tRNA biosynthesis.</text>
</comment>